<evidence type="ECO:0000313" key="3">
    <source>
        <dbReference type="Proteomes" id="UP000202170"/>
    </source>
</evidence>
<dbReference type="EMBL" id="KX557272">
    <property type="protein sequence ID" value="AOE43774.1"/>
    <property type="molecule type" value="Genomic_DNA"/>
</dbReference>
<keyword evidence="3" id="KW-1185">Reference proteome</keyword>
<reference evidence="3" key="1">
    <citation type="submission" date="2016-07" db="EMBL/GenBank/DDBJ databases">
        <authorList>
            <person name="Florea S."/>
            <person name="Webb J.S."/>
            <person name="Jaromczyk J."/>
            <person name="Schardl C.L."/>
        </authorList>
    </citation>
    <scope>NUCLEOTIDE SEQUENCE [LARGE SCALE GENOMIC DNA]</scope>
</reference>
<proteinExistence type="predicted"/>
<organism evidence="2 3">
    <name type="scientific">Gordonia phage Bantam</name>
    <dbReference type="NCBI Taxonomy" id="1887641"/>
    <lineage>
        <taxon>Viruses</taxon>
        <taxon>Duplodnaviria</taxon>
        <taxon>Heunggongvirae</taxon>
        <taxon>Uroviricota</taxon>
        <taxon>Caudoviricetes</taxon>
        <taxon>Bantamvirus</taxon>
        <taxon>Bantamvirus bantam</taxon>
    </lineage>
</organism>
<dbReference type="Proteomes" id="UP000202170">
    <property type="component" value="Segment"/>
</dbReference>
<dbReference type="InterPro" id="IPR002109">
    <property type="entry name" value="Glutaredoxin"/>
</dbReference>
<evidence type="ECO:0000259" key="1">
    <source>
        <dbReference type="Pfam" id="PF00462"/>
    </source>
</evidence>
<sequence>MSSPAVTVTVFSKPDEMCPQCRATKYWLRKRNIEFEYIDITVDEGALEKLKALGHLQAPVVELKDASGAQIDVWSGHKDTKLSQHFKK</sequence>
<dbReference type="Gene3D" id="3.40.30.10">
    <property type="entry name" value="Glutaredoxin"/>
    <property type="match status" value="1"/>
</dbReference>
<name>A0A1B3AYF9_9CAUD</name>
<dbReference type="CDD" id="cd02976">
    <property type="entry name" value="NrdH"/>
    <property type="match status" value="1"/>
</dbReference>
<dbReference type="InterPro" id="IPR036249">
    <property type="entry name" value="Thioredoxin-like_sf"/>
</dbReference>
<dbReference type="RefSeq" id="YP_009287553.1">
    <property type="nucleotide sequence ID" value="NC_031074.1"/>
</dbReference>
<dbReference type="KEGG" id="vg:29080349"/>
<dbReference type="Pfam" id="PF00462">
    <property type="entry name" value="Glutaredoxin"/>
    <property type="match status" value="1"/>
</dbReference>
<gene>
    <name evidence="2" type="primary">85</name>
    <name evidence="2" type="ORF">SEA_BANTAM_85</name>
</gene>
<dbReference type="GeneID" id="29080349"/>
<dbReference type="OrthoDB" id="18944at10239"/>
<dbReference type="SUPFAM" id="SSF52833">
    <property type="entry name" value="Thioredoxin-like"/>
    <property type="match status" value="1"/>
</dbReference>
<evidence type="ECO:0000313" key="2">
    <source>
        <dbReference type="EMBL" id="AOE43774.1"/>
    </source>
</evidence>
<protein>
    <submittedName>
        <fullName evidence="2">NrdH-like glutaredoxin</fullName>
    </submittedName>
</protein>
<feature type="domain" description="Glutaredoxin" evidence="1">
    <location>
        <begin position="8"/>
        <end position="63"/>
    </location>
</feature>
<accession>A0A1B3AYF9</accession>
<dbReference type="PROSITE" id="PS51354">
    <property type="entry name" value="GLUTAREDOXIN_2"/>
    <property type="match status" value="1"/>
</dbReference>